<protein>
    <submittedName>
        <fullName evidence="2">Efflux pump antibiotic resistance protein</fullName>
    </submittedName>
</protein>
<feature type="transmembrane region" description="Helical" evidence="1">
    <location>
        <begin position="278"/>
        <end position="298"/>
    </location>
</feature>
<dbReference type="PANTHER" id="PTHR36978:SF4">
    <property type="entry name" value="P-LOOP CONTAINING NUCLEOSIDE TRIPHOSPHATE HYDROLASE PROTEIN"/>
    <property type="match status" value="1"/>
</dbReference>
<name>A0A9W7SKI9_9PEZI</name>
<evidence type="ECO:0000313" key="2">
    <source>
        <dbReference type="EMBL" id="KAH9818166.1"/>
    </source>
</evidence>
<dbReference type="EMBL" id="RIBY02002356">
    <property type="protein sequence ID" value="KAH9818166.1"/>
    <property type="molecule type" value="Genomic_DNA"/>
</dbReference>
<keyword evidence="1" id="KW-0472">Membrane</keyword>
<dbReference type="InterPro" id="IPR027417">
    <property type="entry name" value="P-loop_NTPase"/>
</dbReference>
<sequence>MAALFFSKATREKYPDIFRDATTVDRRTCTRTVPMQVLSLGFARTGTNSTPPPSHPLSMHAALETLGIPAYHSNQCWNNLSELHMWHAALDAKFFGIGAPFTAKEWDQLLGHVGAITDSPACEFAEELLAAYPEAKVVLVERDEDAWFESFDTAVIAAFENDQRHAWLVDGVLGPDGIVGRFRALAYKLVRGPWRSDPDDLESLRRNIRAVYRDHYAFVRRITPKERLLEFDLKDGWEPLCRFLGKEVPDVPFSRLNDAKMMKERWTVALQFKMIDMLLRWATIAAPAGLAVWAWFWLRSGRPQGLSWPGSWFRALT</sequence>
<dbReference type="OrthoDB" id="408152at2759"/>
<dbReference type="Pfam" id="PF17784">
    <property type="entry name" value="Sulfotransfer_4"/>
    <property type="match status" value="1"/>
</dbReference>
<gene>
    <name evidence="2" type="ORF">Tdes44962_MAKER05360</name>
</gene>
<reference evidence="2 3" key="2">
    <citation type="journal article" date="2021" name="Curr. Genet.">
        <title>Genetic response to nitrogen starvation in the aggressive Eucalyptus foliar pathogen Teratosphaeria destructans.</title>
        <authorList>
            <person name="Havenga M."/>
            <person name="Wingfield B.D."/>
            <person name="Wingfield M.J."/>
            <person name="Dreyer L.L."/>
            <person name="Roets F."/>
            <person name="Aylward J."/>
        </authorList>
    </citation>
    <scope>NUCLEOTIDE SEQUENCE [LARGE SCALE GENOMIC DNA]</scope>
    <source>
        <strain evidence="2">CMW44962</strain>
    </source>
</reference>
<accession>A0A9W7SKI9</accession>
<keyword evidence="3" id="KW-1185">Reference proteome</keyword>
<proteinExistence type="predicted"/>
<organism evidence="2 3">
    <name type="scientific">Teratosphaeria destructans</name>
    <dbReference type="NCBI Taxonomy" id="418781"/>
    <lineage>
        <taxon>Eukaryota</taxon>
        <taxon>Fungi</taxon>
        <taxon>Dikarya</taxon>
        <taxon>Ascomycota</taxon>
        <taxon>Pezizomycotina</taxon>
        <taxon>Dothideomycetes</taxon>
        <taxon>Dothideomycetidae</taxon>
        <taxon>Mycosphaerellales</taxon>
        <taxon>Teratosphaeriaceae</taxon>
        <taxon>Teratosphaeria</taxon>
    </lineage>
</organism>
<keyword evidence="1" id="KW-0812">Transmembrane</keyword>
<dbReference type="SUPFAM" id="SSF52540">
    <property type="entry name" value="P-loop containing nucleoside triphosphate hydrolases"/>
    <property type="match status" value="1"/>
</dbReference>
<keyword evidence="1" id="KW-1133">Transmembrane helix</keyword>
<dbReference type="Proteomes" id="UP001138500">
    <property type="component" value="Unassembled WGS sequence"/>
</dbReference>
<evidence type="ECO:0000313" key="3">
    <source>
        <dbReference type="Proteomes" id="UP001138500"/>
    </source>
</evidence>
<dbReference type="AlphaFoldDB" id="A0A9W7SKI9"/>
<reference evidence="2 3" key="1">
    <citation type="journal article" date="2018" name="IMA Fungus">
        <title>IMA Genome-F 10: Nine draft genome sequences of Claviceps purpurea s.lat., including C. arundinis, C. humidiphila, and C. cf. spartinae, pseudomolecules for the pitch canker pathogen Fusarium circinatum, draft genome of Davidsoniella eucalypti, Grosmannia galeiformis, Quambalaria eucalypti, and Teratosphaeria destructans.</title>
        <authorList>
            <person name="Wingfield B.D."/>
            <person name="Liu M."/>
            <person name="Nguyen H.D."/>
            <person name="Lane F.A."/>
            <person name="Morgan S.W."/>
            <person name="De Vos L."/>
            <person name="Wilken P.M."/>
            <person name="Duong T.A."/>
            <person name="Aylward J."/>
            <person name="Coetzee M.P."/>
            <person name="Dadej K."/>
            <person name="De Beer Z.W."/>
            <person name="Findlay W."/>
            <person name="Havenga M."/>
            <person name="Kolarik M."/>
            <person name="Menzies J.G."/>
            <person name="Naidoo K."/>
            <person name="Pochopski O."/>
            <person name="Shoukouhi P."/>
            <person name="Santana Q.C."/>
            <person name="Seifert K.A."/>
            <person name="Soal N."/>
            <person name="Steenkamp E.T."/>
            <person name="Tatham C.T."/>
            <person name="van der Nest M.A."/>
            <person name="Wingfield M.J."/>
        </authorList>
    </citation>
    <scope>NUCLEOTIDE SEQUENCE [LARGE SCALE GENOMIC DNA]</scope>
    <source>
        <strain evidence="2">CMW44962</strain>
    </source>
</reference>
<evidence type="ECO:0000256" key="1">
    <source>
        <dbReference type="SAM" id="Phobius"/>
    </source>
</evidence>
<dbReference type="PANTHER" id="PTHR36978">
    <property type="entry name" value="P-LOOP CONTAINING NUCLEOTIDE TRIPHOSPHATE HYDROLASE"/>
    <property type="match status" value="1"/>
</dbReference>
<comment type="caution">
    <text evidence="2">The sequence shown here is derived from an EMBL/GenBank/DDBJ whole genome shotgun (WGS) entry which is preliminary data.</text>
</comment>
<dbReference type="InterPro" id="IPR040632">
    <property type="entry name" value="Sulfotransfer_4"/>
</dbReference>
<dbReference type="Gene3D" id="3.40.50.300">
    <property type="entry name" value="P-loop containing nucleotide triphosphate hydrolases"/>
    <property type="match status" value="1"/>
</dbReference>